<accession>Q5SFC6</accession>
<dbReference type="EMBL" id="AY509120">
    <property type="protein sequence ID" value="AAS79477.1"/>
    <property type="molecule type" value="Genomic_DNA"/>
</dbReference>
<feature type="compositionally biased region" description="Low complexity" evidence="1">
    <location>
        <begin position="69"/>
        <end position="82"/>
    </location>
</feature>
<feature type="region of interest" description="Disordered" evidence="1">
    <location>
        <begin position="1"/>
        <end position="316"/>
    </location>
</feature>
<feature type="compositionally biased region" description="Basic and acidic residues" evidence="1">
    <location>
        <begin position="193"/>
        <end position="202"/>
    </location>
</feature>
<feature type="compositionally biased region" description="Basic residues" evidence="1">
    <location>
        <begin position="140"/>
        <end position="154"/>
    </location>
</feature>
<protein>
    <submittedName>
        <fullName evidence="2">Uncharacterized protein ORF14</fullName>
    </submittedName>
</protein>
<proteinExistence type="predicted"/>
<evidence type="ECO:0000256" key="1">
    <source>
        <dbReference type="SAM" id="MobiDB-lite"/>
    </source>
</evidence>
<sequence length="316" mass="32982">MDHRRARAALPLSRHVRDGDAPSGTAALAGDTGRRAAPRCTDPPERAARVGQGPGDRGARRRVPRAADRPLAAPPARLAPGPLSAGRPQPGQHPGTGGVHARAGGRGAPVRLHAGGAGAGAGRVEGTPAAGPHREPGVVRRPRGLAVHRGRPRDRRAGADRGPRRGAPHGADAGRGVRPDTGLPQVAAPAARGADRAADRLVHAGPAGRAQRRRGGGHPGGAAPPGPDGERLGRLLPRPGPAVRRQQPEAGIGRWSGRRGRRFGRHGRRHRDRRGTAELGHHRPEVGSGTVQDRDVHGPREDRVRDHGHRCRELPG</sequence>
<name>Q5SFC6_STRBI</name>
<organism evidence="2">
    <name type="scientific">Streptomyces bikiniensis</name>
    <dbReference type="NCBI Taxonomy" id="1896"/>
    <lineage>
        <taxon>Bacteria</taxon>
        <taxon>Bacillati</taxon>
        <taxon>Actinomycetota</taxon>
        <taxon>Actinomycetes</taxon>
        <taxon>Kitasatosporales</taxon>
        <taxon>Streptomycetaceae</taxon>
        <taxon>Streptomyces</taxon>
    </lineage>
</organism>
<gene>
    <name evidence="2" type="primary">ORF14</name>
</gene>
<feature type="compositionally biased region" description="Basic and acidic residues" evidence="1">
    <location>
        <begin position="292"/>
        <end position="316"/>
    </location>
</feature>
<reference evidence="2" key="1">
    <citation type="journal article" date="2004" name="Antimicrob. Agents Chemother.">
        <title>Chalcomycin biosynthesis gene cluster from Streptomyces bikiniensis: novel features of an unusual ketolide produced through expression of the chm polyketide synthase in Streptomyces fradiae.</title>
        <authorList>
            <person name="Ward S.L."/>
            <person name="Hu Z."/>
            <person name="Schirmer A."/>
            <person name="Reid R."/>
            <person name="Revill W.P."/>
            <person name="Reeves C.D."/>
            <person name="Petrakovsky O.V."/>
            <person name="Dong S.D."/>
            <person name="Katz L."/>
        </authorList>
    </citation>
    <scope>NUCLEOTIDE SEQUENCE</scope>
    <source>
        <strain evidence="2">NRRL 2737</strain>
    </source>
</reference>
<evidence type="ECO:0000313" key="2">
    <source>
        <dbReference type="EMBL" id="AAS79477.1"/>
    </source>
</evidence>
<feature type="compositionally biased region" description="Basic and acidic residues" evidence="1">
    <location>
        <begin position="274"/>
        <end position="285"/>
    </location>
</feature>
<dbReference type="AlphaFoldDB" id="Q5SFC6"/>
<feature type="compositionally biased region" description="Basic residues" evidence="1">
    <location>
        <begin position="256"/>
        <end position="273"/>
    </location>
</feature>